<feature type="binding site" evidence="9">
    <location>
        <position position="350"/>
    </location>
    <ligand>
        <name>phosphoenolpyruvate</name>
        <dbReference type="ChEBI" id="CHEBI:58702"/>
    </ligand>
</feature>
<dbReference type="InterPro" id="IPR023193">
    <property type="entry name" value="EPSP_synthase_CS"/>
</dbReference>
<dbReference type="PANTHER" id="PTHR21090">
    <property type="entry name" value="AROM/DEHYDROQUINATE SYNTHASE"/>
    <property type="match status" value="1"/>
</dbReference>
<evidence type="ECO:0000256" key="4">
    <source>
        <dbReference type="ARBA" id="ARBA00022490"/>
    </source>
</evidence>
<keyword evidence="5 9" id="KW-0028">Amino-acid biosynthesis</keyword>
<dbReference type="PIRSF" id="PIRSF000505">
    <property type="entry name" value="EPSPS"/>
    <property type="match status" value="1"/>
</dbReference>
<feature type="domain" description="Enolpyruvate transferase" evidence="10">
    <location>
        <begin position="13"/>
        <end position="428"/>
    </location>
</feature>
<dbReference type="GO" id="GO:0003866">
    <property type="term" value="F:3-phosphoshikimate 1-carboxyvinyltransferase activity"/>
    <property type="evidence" value="ECO:0007669"/>
    <property type="project" value="UniProtKB-UniRule"/>
</dbReference>
<dbReference type="PANTHER" id="PTHR21090:SF5">
    <property type="entry name" value="PENTAFUNCTIONAL AROM POLYPEPTIDE"/>
    <property type="match status" value="1"/>
</dbReference>
<evidence type="ECO:0000256" key="6">
    <source>
        <dbReference type="ARBA" id="ARBA00022679"/>
    </source>
</evidence>
<dbReference type="HAMAP" id="MF_00210">
    <property type="entry name" value="EPSP_synth"/>
    <property type="match status" value="1"/>
</dbReference>
<dbReference type="SUPFAM" id="SSF55205">
    <property type="entry name" value="EPT/RTPC-like"/>
    <property type="match status" value="1"/>
</dbReference>
<evidence type="ECO:0000256" key="5">
    <source>
        <dbReference type="ARBA" id="ARBA00022605"/>
    </source>
</evidence>
<dbReference type="PROSITE" id="PS00885">
    <property type="entry name" value="EPSP_SYNTHASE_2"/>
    <property type="match status" value="1"/>
</dbReference>
<dbReference type="EMBL" id="AEVB01000025">
    <property type="protein sequence ID" value="EFW88961.1"/>
    <property type="molecule type" value="Genomic_DNA"/>
</dbReference>
<dbReference type="GO" id="GO:0005737">
    <property type="term" value="C:cytoplasm"/>
    <property type="evidence" value="ECO:0007669"/>
    <property type="project" value="UniProtKB-SubCell"/>
</dbReference>
<dbReference type="PROSITE" id="PS00104">
    <property type="entry name" value="EPSP_SYNTHASE_1"/>
    <property type="match status" value="1"/>
</dbReference>
<feature type="binding site" evidence="9">
    <location>
        <position position="175"/>
    </location>
    <ligand>
        <name>phosphoenolpyruvate</name>
        <dbReference type="ChEBI" id="CHEBI:58702"/>
    </ligand>
</feature>
<dbReference type="FunFam" id="3.65.10.10:FF:000006">
    <property type="entry name" value="3-phosphoshikimate 1-carboxyvinyltransferase"/>
    <property type="match status" value="1"/>
</dbReference>
<dbReference type="InterPro" id="IPR013792">
    <property type="entry name" value="RNA3'P_cycl/enolpyr_Trfase_a/b"/>
</dbReference>
<comment type="catalytic activity">
    <reaction evidence="8">
        <text>3-phosphoshikimate + phosphoenolpyruvate = 5-O-(1-carboxyvinyl)-3-phosphoshikimate + phosphate</text>
        <dbReference type="Rhea" id="RHEA:21256"/>
        <dbReference type="ChEBI" id="CHEBI:43474"/>
        <dbReference type="ChEBI" id="CHEBI:57701"/>
        <dbReference type="ChEBI" id="CHEBI:58702"/>
        <dbReference type="ChEBI" id="CHEBI:145989"/>
        <dbReference type="EC" id="2.5.1.19"/>
    </reaction>
    <physiologicalReaction direction="left-to-right" evidence="8">
        <dbReference type="Rhea" id="RHEA:21257"/>
    </physiologicalReaction>
</comment>
<name>E8JP67_STREI</name>
<dbReference type="EC" id="2.5.1.19" evidence="9"/>
<comment type="pathway">
    <text evidence="2 9">Metabolic intermediate biosynthesis; chorismate biosynthesis; chorismate from D-erythrose 4-phosphate and phosphoenolpyruvate: step 6/7.</text>
</comment>
<sequence length="434" mass="46562">MKSWESCMKLLTNVSQLQGTLRVPGDKSISHRSIMFGSLAEGTTTIRDILRGEDVLSTMQVFRDLGVDIQDDGELVTITGVGFDGLKAPKNKLNMGNSGTSIRLISGVLAGQDFTVEMFGDDSLSKRPMDRVTIPLRQMGVEVSGQTERDLPPLTMHGSKALKPIHYQLPVASAQVKSALIFAALQADGESVIIEKEKTRNHTEDMIVQFGGKIDVNGKEIRIKGGQEFTGQDVVVPGDISSAAFWLVAGLIVPNAKVILKNVGINETRTGILDVIKAMGGKMTISDVDDIAKSATITVETSELRGTEIGGEIIPRLIDELPIIALLATQANGTTAIRDAEELKVKETDRIQVVADALNAMGANITPTDDGMIIKGKTPLHGAKINTFGDHRIGMMAAIAALLVSDGDVELERAEAINTSYPSFFNDLEVLSRG</sequence>
<comment type="similarity">
    <text evidence="3 9">Belongs to the EPSP synthase family.</text>
</comment>
<keyword evidence="6 9" id="KW-0808">Transferase</keyword>
<comment type="caution">
    <text evidence="11">The sequence shown here is derived from an EMBL/GenBank/DDBJ whole genome shotgun (WGS) entry which is preliminary data.</text>
</comment>
<dbReference type="GO" id="GO:0009423">
    <property type="term" value="P:chorismate biosynthetic process"/>
    <property type="evidence" value="ECO:0007669"/>
    <property type="project" value="UniProtKB-UniRule"/>
</dbReference>
<evidence type="ECO:0000256" key="1">
    <source>
        <dbReference type="ARBA" id="ARBA00002174"/>
    </source>
</evidence>
<comment type="subunit">
    <text evidence="9">Monomer.</text>
</comment>
<keyword evidence="7 9" id="KW-0057">Aromatic amino acid biosynthesis</keyword>
<dbReference type="AlphaFoldDB" id="E8JP67"/>
<feature type="binding site" evidence="9">
    <location>
        <position position="32"/>
    </location>
    <ligand>
        <name>3-phosphoshikimate</name>
        <dbReference type="ChEBI" id="CHEBI:145989"/>
    </ligand>
</feature>
<dbReference type="InterPro" id="IPR036968">
    <property type="entry name" value="Enolpyruvate_Tfrase_sf"/>
</dbReference>
<dbReference type="FunFam" id="3.65.10.10:FF:000005">
    <property type="entry name" value="3-phosphoshikimate 1-carboxyvinyltransferase"/>
    <property type="match status" value="1"/>
</dbReference>
<reference evidence="11 12" key="1">
    <citation type="submission" date="2010-12" db="EMBL/GenBank/DDBJ databases">
        <authorList>
            <person name="Muzny D."/>
            <person name="Qin X."/>
            <person name="Deng J."/>
            <person name="Jiang H."/>
            <person name="Liu Y."/>
            <person name="Qu J."/>
            <person name="Song X.-Z."/>
            <person name="Zhang L."/>
            <person name="Thornton R."/>
            <person name="Coyle M."/>
            <person name="Francisco L."/>
            <person name="Jackson L."/>
            <person name="Javaid M."/>
            <person name="Korchina V."/>
            <person name="Kovar C."/>
            <person name="Mata R."/>
            <person name="Mathew T."/>
            <person name="Ngo R."/>
            <person name="Nguyen L."/>
            <person name="Nguyen N."/>
            <person name="Okwuonu G."/>
            <person name="Ongeri F."/>
            <person name="Pham C."/>
            <person name="Simmons D."/>
            <person name="Wilczek-Boney K."/>
            <person name="Hale W."/>
            <person name="Jakkamsetti A."/>
            <person name="Pham P."/>
            <person name="Ruth R."/>
            <person name="San Lucas F."/>
            <person name="Warren J."/>
            <person name="Zhang J."/>
            <person name="Zhao Z."/>
            <person name="Zhou C."/>
            <person name="Zhu D."/>
            <person name="Lee S."/>
            <person name="Bess C."/>
            <person name="Blankenburg K."/>
            <person name="Forbes L."/>
            <person name="Fu Q."/>
            <person name="Gubbala S."/>
            <person name="Hirani K."/>
            <person name="Jayaseelan J.C."/>
            <person name="Lara F."/>
            <person name="Munidasa M."/>
            <person name="Palculict T."/>
            <person name="Patil S."/>
            <person name="Pu L.-L."/>
            <person name="Saada N."/>
            <person name="Tang L."/>
            <person name="Weissenberger G."/>
            <person name="Zhu Y."/>
            <person name="Hemphill L."/>
            <person name="Shang Y."/>
            <person name="Youmans B."/>
            <person name="Ayvaz T."/>
            <person name="Ross M."/>
            <person name="Santibanez J."/>
            <person name="Aqrawi P."/>
            <person name="Gross S."/>
            <person name="Joshi V."/>
            <person name="Fowler G."/>
            <person name="Nazareth L."/>
            <person name="Reid J."/>
            <person name="Worley K."/>
            <person name="Petrosino J."/>
            <person name="Highlander S."/>
            <person name="Gibbs R."/>
        </authorList>
    </citation>
    <scope>NUCLEOTIDE SEQUENCE [LARGE SCALE GENOMIC DNA]</scope>
    <source>
        <strain evidence="11 12">ATCC 9812</strain>
    </source>
</reference>
<dbReference type="NCBIfam" id="TIGR01356">
    <property type="entry name" value="aroA"/>
    <property type="match status" value="1"/>
</dbReference>
<dbReference type="Pfam" id="PF00275">
    <property type="entry name" value="EPSP_synthase"/>
    <property type="match status" value="1"/>
</dbReference>
<comment type="caution">
    <text evidence="9">Lacks conserved residue(s) required for the propagation of feature annotation.</text>
</comment>
<dbReference type="Proteomes" id="UP000005699">
    <property type="component" value="Unassembled WGS sequence"/>
</dbReference>
<evidence type="ECO:0000256" key="7">
    <source>
        <dbReference type="ARBA" id="ARBA00023141"/>
    </source>
</evidence>
<comment type="function">
    <text evidence="1 9">Catalyzes the transfer of the enolpyruvyl moiety of phosphoenolpyruvate (PEP) to the 5-hydroxyl of shikimate-3-phosphate (S3P) to produce enolpyruvyl shikimate-3-phosphate and inorganic phosphate.</text>
</comment>
<evidence type="ECO:0000256" key="2">
    <source>
        <dbReference type="ARBA" id="ARBA00004811"/>
    </source>
</evidence>
<gene>
    <name evidence="9 11" type="primary">aroA</name>
    <name evidence="11" type="ORF">HMPREF0819_0790</name>
</gene>
<feature type="binding site" evidence="9">
    <location>
        <position position="175"/>
    </location>
    <ligand>
        <name>3-phosphoshikimate</name>
        <dbReference type="ChEBI" id="CHEBI:145989"/>
    </ligand>
</feature>
<dbReference type="InterPro" id="IPR001986">
    <property type="entry name" value="Enolpyruvate_Tfrase_dom"/>
</dbReference>
<proteinExistence type="inferred from homology"/>
<dbReference type="UniPathway" id="UPA00053">
    <property type="reaction ID" value="UER00089"/>
</dbReference>
<evidence type="ECO:0000256" key="8">
    <source>
        <dbReference type="ARBA" id="ARBA00044633"/>
    </source>
</evidence>
<dbReference type="HOGENOM" id="CLU_024321_0_1_9"/>
<feature type="binding site" evidence="9">
    <location>
        <position position="127"/>
    </location>
    <ligand>
        <name>phosphoenolpyruvate</name>
        <dbReference type="ChEBI" id="CHEBI:58702"/>
    </ligand>
</feature>
<dbReference type="eggNOG" id="COG0128">
    <property type="taxonomic scope" value="Bacteria"/>
</dbReference>
<dbReference type="GO" id="GO:0009073">
    <property type="term" value="P:aromatic amino acid family biosynthetic process"/>
    <property type="evidence" value="ECO:0007669"/>
    <property type="project" value="UniProtKB-KW"/>
</dbReference>
<evidence type="ECO:0000256" key="9">
    <source>
        <dbReference type="HAMAP-Rule" id="MF_00210"/>
    </source>
</evidence>
<dbReference type="GO" id="GO:0008652">
    <property type="term" value="P:amino acid biosynthetic process"/>
    <property type="evidence" value="ECO:0007669"/>
    <property type="project" value="UniProtKB-KW"/>
</dbReference>
<evidence type="ECO:0000313" key="11">
    <source>
        <dbReference type="EMBL" id="EFW88961.1"/>
    </source>
</evidence>
<feature type="active site" description="Proton acceptor" evidence="9">
    <location>
        <position position="319"/>
    </location>
</feature>
<dbReference type="InterPro" id="IPR006264">
    <property type="entry name" value="EPSP_synthase"/>
</dbReference>
<feature type="binding site" evidence="9">
    <location>
        <position position="28"/>
    </location>
    <ligand>
        <name>3-phosphoshikimate</name>
        <dbReference type="ChEBI" id="CHEBI:145989"/>
    </ligand>
</feature>
<evidence type="ECO:0000313" key="12">
    <source>
        <dbReference type="Proteomes" id="UP000005699"/>
    </source>
</evidence>
<evidence type="ECO:0000256" key="3">
    <source>
        <dbReference type="ARBA" id="ARBA00009948"/>
    </source>
</evidence>
<comment type="subcellular location">
    <subcellularLocation>
        <location evidence="9">Cytoplasm</location>
    </subcellularLocation>
</comment>
<feature type="binding site" evidence="9">
    <location>
        <position position="392"/>
    </location>
    <ligand>
        <name>phosphoenolpyruvate</name>
        <dbReference type="ChEBI" id="CHEBI:58702"/>
    </ligand>
</feature>
<organism evidence="11 12">
    <name type="scientific">Streptococcus equinus ATCC 9812</name>
    <dbReference type="NCBI Taxonomy" id="525379"/>
    <lineage>
        <taxon>Bacteria</taxon>
        <taxon>Bacillati</taxon>
        <taxon>Bacillota</taxon>
        <taxon>Bacilli</taxon>
        <taxon>Lactobacillales</taxon>
        <taxon>Streptococcaceae</taxon>
        <taxon>Streptococcus</taxon>
    </lineage>
</organism>
<keyword evidence="4 9" id="KW-0963">Cytoplasm</keyword>
<dbReference type="Gene3D" id="3.65.10.10">
    <property type="entry name" value="Enolpyruvate transferase domain"/>
    <property type="match status" value="2"/>
</dbReference>
<protein>
    <recommendedName>
        <fullName evidence="9">3-phosphoshikimate 1-carboxyvinyltransferase</fullName>
        <ecNumber evidence="9">2.5.1.19</ecNumber>
    </recommendedName>
    <alternativeName>
        <fullName evidence="9">5-enolpyruvylshikimate-3-phosphate synthase</fullName>
        <shortName evidence="9">EPSP synthase</shortName>
        <shortName evidence="9">EPSPS</shortName>
    </alternativeName>
</protein>
<feature type="binding site" evidence="9">
    <location>
        <position position="27"/>
    </location>
    <ligand>
        <name>phosphoenolpyruvate</name>
        <dbReference type="ChEBI" id="CHEBI:58702"/>
    </ligand>
</feature>
<feature type="binding site" evidence="9">
    <location>
        <position position="346"/>
    </location>
    <ligand>
        <name>3-phosphoshikimate</name>
        <dbReference type="ChEBI" id="CHEBI:145989"/>
    </ligand>
</feature>
<evidence type="ECO:0000259" key="10">
    <source>
        <dbReference type="Pfam" id="PF00275"/>
    </source>
</evidence>
<feature type="binding site" evidence="9">
    <location>
        <position position="27"/>
    </location>
    <ligand>
        <name>3-phosphoshikimate</name>
        <dbReference type="ChEBI" id="CHEBI:145989"/>
    </ligand>
</feature>
<feature type="binding site" evidence="9">
    <location>
        <position position="319"/>
    </location>
    <ligand>
        <name>3-phosphoshikimate</name>
        <dbReference type="ChEBI" id="CHEBI:145989"/>
    </ligand>
</feature>
<accession>E8JP67</accession>
<feature type="binding site" evidence="9">
    <location>
        <position position="99"/>
    </location>
    <ligand>
        <name>phosphoenolpyruvate</name>
        <dbReference type="ChEBI" id="CHEBI:58702"/>
    </ligand>
</feature>
<feature type="binding site" evidence="9">
    <location>
        <position position="173"/>
    </location>
    <ligand>
        <name>3-phosphoshikimate</name>
        <dbReference type="ChEBI" id="CHEBI:145989"/>
    </ligand>
</feature>
<dbReference type="CDD" id="cd01556">
    <property type="entry name" value="EPSP_synthase"/>
    <property type="match status" value="1"/>
</dbReference>